<dbReference type="SMART" id="SM00483">
    <property type="entry name" value="POLXc"/>
    <property type="match status" value="1"/>
</dbReference>
<keyword evidence="18" id="KW-1185">Reference proteome</keyword>
<dbReference type="SUPFAM" id="SSF47802">
    <property type="entry name" value="DNA polymerase beta, N-terminal domain-like"/>
    <property type="match status" value="1"/>
</dbReference>
<name>A0A9N9FIZ5_9GLOM</name>
<evidence type="ECO:0000256" key="7">
    <source>
        <dbReference type="ARBA" id="ARBA00022763"/>
    </source>
</evidence>
<keyword evidence="10" id="KW-0238">DNA-binding</keyword>
<dbReference type="InterPro" id="IPR022312">
    <property type="entry name" value="DNA_pol_X"/>
</dbReference>
<dbReference type="InterPro" id="IPR027421">
    <property type="entry name" value="DNA_pol_lamdba_lyase_dom_sf"/>
</dbReference>
<sequence length="438" mass="50429">MQTFLSRHPRKVLFKLAQFLFFQTIPAKSANLKLNHTYGTLTTSVLTLPQYLKPKKHAFFTKYQHIKHATLITYKDNACTTTKSFKEEGSNLSRNLNENIIKVLNELAEREMDSGDMYRERAYKLAIKSISEYPKQITSGKEAKKLKGIGESISSKIDEIIETGTCSQLWEDGDQRKQRKLIDLFMKVPKIGKKDAQKLVEKGYKSLEDVMNDPEIEPYKKFGIQYVSELDQDASREEIESLIKFIAENLASMDVKYKCILCVQALLYSRRGAITCRDLNMLITHSEFKSTTKLETIINGDNMLKKILDNLKNSGFCTDYLHRGNLKFSAICQLPSTNAERNPHLHRLIEFRILPYEQFWLGVLARTGNAEFYRLLQKEAEENNYFLNDTTFARKDPNTGEIGPPIPVTSEGVVFEALNLKFIPPFARNLKKDDYLED</sequence>
<dbReference type="PANTHER" id="PTHR11276">
    <property type="entry name" value="DNA POLYMERASE TYPE-X FAMILY MEMBER"/>
    <property type="match status" value="1"/>
</dbReference>
<comment type="similarity">
    <text evidence="15">Belongs to the DNA polymerase type-X family.</text>
</comment>
<protein>
    <recommendedName>
        <fullName evidence="15">DNA polymerase</fullName>
        <ecNumber evidence="15">2.7.7.7</ecNumber>
    </recommendedName>
</protein>
<dbReference type="Gene3D" id="3.30.210.10">
    <property type="entry name" value="DNA polymerase, thumb domain"/>
    <property type="match status" value="1"/>
</dbReference>
<evidence type="ECO:0000256" key="1">
    <source>
        <dbReference type="ARBA" id="ARBA00001946"/>
    </source>
</evidence>
<dbReference type="GO" id="GO:0003887">
    <property type="term" value="F:DNA-directed DNA polymerase activity"/>
    <property type="evidence" value="ECO:0007669"/>
    <property type="project" value="UniProtKB-UniRule"/>
</dbReference>
<dbReference type="SUPFAM" id="SSF81585">
    <property type="entry name" value="PsbU/PolX domain-like"/>
    <property type="match status" value="1"/>
</dbReference>
<dbReference type="GO" id="GO:0003677">
    <property type="term" value="F:DNA binding"/>
    <property type="evidence" value="ECO:0007669"/>
    <property type="project" value="UniProtKB-UniRule"/>
</dbReference>
<keyword evidence="9 15" id="KW-0239">DNA-directed DNA polymerase</keyword>
<dbReference type="Gene3D" id="3.30.460.10">
    <property type="entry name" value="Beta Polymerase, domain 2"/>
    <property type="match status" value="1"/>
</dbReference>
<keyword evidence="8" id="KW-0460">Magnesium</keyword>
<dbReference type="Pfam" id="PF14791">
    <property type="entry name" value="DNA_pol_B_thumb"/>
    <property type="match status" value="1"/>
</dbReference>
<evidence type="ECO:0000256" key="8">
    <source>
        <dbReference type="ARBA" id="ARBA00022842"/>
    </source>
</evidence>
<dbReference type="InterPro" id="IPR002008">
    <property type="entry name" value="DNA_pol_X_beta-like"/>
</dbReference>
<keyword evidence="6" id="KW-0479">Metal-binding</keyword>
<comment type="function">
    <text evidence="15">DNA polymerase that functions in several pathways of DNA repair. Involved in base excision repair (BER) responsible for repair of lesions that give rise to abasic (AP) sites in DNA. Also contributes to DNA double-strand break repair by non-homologous end joining and homologous recombination. Has both template-dependent and template-independent (terminal transferase) DNA polymerase activities. Has also a 5'-deoxyribose-5-phosphate lyase (dRP lyase) activity.</text>
</comment>
<dbReference type="InterPro" id="IPR028207">
    <property type="entry name" value="DNA_pol_B_palm_palm"/>
</dbReference>
<evidence type="ECO:0000313" key="17">
    <source>
        <dbReference type="EMBL" id="CAG8536800.1"/>
    </source>
</evidence>
<evidence type="ECO:0000256" key="3">
    <source>
        <dbReference type="ARBA" id="ARBA00022490"/>
    </source>
</evidence>
<keyword evidence="3" id="KW-0963">Cytoplasm</keyword>
<evidence type="ECO:0000259" key="16">
    <source>
        <dbReference type="SMART" id="SM00483"/>
    </source>
</evidence>
<comment type="cofactor">
    <cofactor evidence="1">
        <name>Mg(2+)</name>
        <dbReference type="ChEBI" id="CHEBI:18420"/>
    </cofactor>
</comment>
<dbReference type="OrthoDB" id="205514at2759"/>
<keyword evidence="12 15" id="KW-0539">Nucleus</keyword>
<dbReference type="EC" id="2.7.7.7" evidence="15"/>
<keyword evidence="5 15" id="KW-0548">Nucleotidyltransferase</keyword>
<evidence type="ECO:0000256" key="14">
    <source>
        <dbReference type="PIRSR" id="PIRSR622312-50"/>
    </source>
</evidence>
<dbReference type="GO" id="GO:0046872">
    <property type="term" value="F:metal ion binding"/>
    <property type="evidence" value="ECO:0007669"/>
    <property type="project" value="UniProtKB-UniRule"/>
</dbReference>
<evidence type="ECO:0000313" key="18">
    <source>
        <dbReference type="Proteomes" id="UP000789342"/>
    </source>
</evidence>
<evidence type="ECO:0000256" key="6">
    <source>
        <dbReference type="ARBA" id="ARBA00022723"/>
    </source>
</evidence>
<accession>A0A9N9FIZ5</accession>
<comment type="subcellular location">
    <subcellularLocation>
        <location evidence="2 15">Nucleus</location>
    </subcellularLocation>
</comment>
<keyword evidence="7 15" id="KW-0227">DNA damage</keyword>
<evidence type="ECO:0000256" key="12">
    <source>
        <dbReference type="ARBA" id="ARBA00023242"/>
    </source>
</evidence>
<organism evidence="17 18">
    <name type="scientific">Acaulospora morrowiae</name>
    <dbReference type="NCBI Taxonomy" id="94023"/>
    <lineage>
        <taxon>Eukaryota</taxon>
        <taxon>Fungi</taxon>
        <taxon>Fungi incertae sedis</taxon>
        <taxon>Mucoromycota</taxon>
        <taxon>Glomeromycotina</taxon>
        <taxon>Glomeromycetes</taxon>
        <taxon>Diversisporales</taxon>
        <taxon>Acaulosporaceae</taxon>
        <taxon>Acaulospora</taxon>
    </lineage>
</organism>
<keyword evidence="4 15" id="KW-0808">Transferase</keyword>
<evidence type="ECO:0000256" key="15">
    <source>
        <dbReference type="RuleBase" id="RU366014"/>
    </source>
</evidence>
<dbReference type="GO" id="GO:0006303">
    <property type="term" value="P:double-strand break repair via nonhomologous end joining"/>
    <property type="evidence" value="ECO:0007669"/>
    <property type="project" value="TreeGrafter"/>
</dbReference>
<dbReference type="Pfam" id="PF14792">
    <property type="entry name" value="DNA_pol_B_palm"/>
    <property type="match status" value="1"/>
</dbReference>
<dbReference type="Pfam" id="PF14716">
    <property type="entry name" value="HHH_8"/>
    <property type="match status" value="1"/>
</dbReference>
<comment type="catalytic activity">
    <reaction evidence="13 15">
        <text>DNA(n) + a 2'-deoxyribonucleoside 5'-triphosphate = DNA(n+1) + diphosphate</text>
        <dbReference type="Rhea" id="RHEA:22508"/>
        <dbReference type="Rhea" id="RHEA-COMP:17339"/>
        <dbReference type="Rhea" id="RHEA-COMP:17340"/>
        <dbReference type="ChEBI" id="CHEBI:33019"/>
        <dbReference type="ChEBI" id="CHEBI:61560"/>
        <dbReference type="ChEBI" id="CHEBI:173112"/>
        <dbReference type="EC" id="2.7.7.7"/>
    </reaction>
</comment>
<dbReference type="EMBL" id="CAJVPV010002825">
    <property type="protein sequence ID" value="CAG8536800.1"/>
    <property type="molecule type" value="Genomic_DNA"/>
</dbReference>
<evidence type="ECO:0000256" key="13">
    <source>
        <dbReference type="ARBA" id="ARBA00049244"/>
    </source>
</evidence>
<dbReference type="PANTHER" id="PTHR11276:SF42">
    <property type="entry name" value="DNA POLYMERASE BETA"/>
    <property type="match status" value="1"/>
</dbReference>
<dbReference type="AlphaFoldDB" id="A0A9N9FIZ5"/>
<dbReference type="Proteomes" id="UP000789342">
    <property type="component" value="Unassembled WGS sequence"/>
</dbReference>
<evidence type="ECO:0000256" key="2">
    <source>
        <dbReference type="ARBA" id="ARBA00004123"/>
    </source>
</evidence>
<feature type="domain" description="DNA-directed DNA polymerase X" evidence="16">
    <location>
        <begin position="95"/>
        <end position="429"/>
    </location>
</feature>
<evidence type="ECO:0000256" key="11">
    <source>
        <dbReference type="ARBA" id="ARBA00023204"/>
    </source>
</evidence>
<evidence type="ECO:0000256" key="4">
    <source>
        <dbReference type="ARBA" id="ARBA00022679"/>
    </source>
</evidence>
<dbReference type="Pfam" id="PF10391">
    <property type="entry name" value="DNA_pol_lambd_f"/>
    <property type="match status" value="1"/>
</dbReference>
<dbReference type="SUPFAM" id="SSF81301">
    <property type="entry name" value="Nucleotidyltransferase"/>
    <property type="match status" value="1"/>
</dbReference>
<evidence type="ECO:0000256" key="9">
    <source>
        <dbReference type="ARBA" id="ARBA00022932"/>
    </source>
</evidence>
<dbReference type="InterPro" id="IPR029398">
    <property type="entry name" value="PolB_thumb"/>
</dbReference>
<dbReference type="Gene3D" id="1.10.150.110">
    <property type="entry name" value="DNA polymerase beta, N-terminal domain-like"/>
    <property type="match status" value="1"/>
</dbReference>
<dbReference type="InterPro" id="IPR002054">
    <property type="entry name" value="DNA-dir_DNA_pol_X"/>
</dbReference>
<gene>
    <name evidence="17" type="ORF">AMORRO_LOCUS4934</name>
</gene>
<dbReference type="Gene3D" id="1.10.150.20">
    <property type="entry name" value="5' to 3' exonuclease, C-terminal subdomain"/>
    <property type="match status" value="1"/>
</dbReference>
<dbReference type="InterPro" id="IPR018944">
    <property type="entry name" value="DNA_pol_lambd_fingers_domain"/>
</dbReference>
<dbReference type="PRINTS" id="PR00869">
    <property type="entry name" value="DNAPOLX"/>
</dbReference>
<dbReference type="InterPro" id="IPR043519">
    <property type="entry name" value="NT_sf"/>
</dbReference>
<dbReference type="GO" id="GO:0006284">
    <property type="term" value="P:base-excision repair"/>
    <property type="evidence" value="ECO:0007669"/>
    <property type="project" value="TreeGrafter"/>
</dbReference>
<evidence type="ECO:0000256" key="10">
    <source>
        <dbReference type="ARBA" id="ARBA00023125"/>
    </source>
</evidence>
<dbReference type="GO" id="GO:0005634">
    <property type="term" value="C:nucleus"/>
    <property type="evidence" value="ECO:0007669"/>
    <property type="project" value="UniProtKB-SubCell"/>
</dbReference>
<dbReference type="InterPro" id="IPR037160">
    <property type="entry name" value="DNA_Pol_thumb_sf"/>
</dbReference>
<keyword evidence="11 15" id="KW-0234">DNA repair</keyword>
<dbReference type="CDD" id="cd00141">
    <property type="entry name" value="NT_POLXc"/>
    <property type="match status" value="1"/>
</dbReference>
<comment type="caution">
    <text evidence="17">The sequence shown here is derived from an EMBL/GenBank/DDBJ whole genome shotgun (WGS) entry which is preliminary data.</text>
</comment>
<dbReference type="InterPro" id="IPR010996">
    <property type="entry name" value="HHH_MUS81"/>
</dbReference>
<feature type="active site" description="Nucleophile; Schiff-base intermediate with DNA; for 5'-dRP lyase activity" evidence="14">
    <location>
        <position position="156"/>
    </location>
</feature>
<evidence type="ECO:0000256" key="5">
    <source>
        <dbReference type="ARBA" id="ARBA00022695"/>
    </source>
</evidence>
<dbReference type="FunFam" id="1.10.150.110:FF:000005">
    <property type="entry name" value="DNA polymerase POL4"/>
    <property type="match status" value="1"/>
</dbReference>
<dbReference type="PRINTS" id="PR00870">
    <property type="entry name" value="DNAPOLXBETA"/>
</dbReference>
<proteinExistence type="inferred from homology"/>
<reference evidence="17" key="1">
    <citation type="submission" date="2021-06" db="EMBL/GenBank/DDBJ databases">
        <authorList>
            <person name="Kallberg Y."/>
            <person name="Tangrot J."/>
            <person name="Rosling A."/>
        </authorList>
    </citation>
    <scope>NUCLEOTIDE SEQUENCE</scope>
    <source>
        <strain evidence="17">CL551</strain>
    </source>
</reference>